<keyword evidence="4" id="KW-1185">Reference proteome</keyword>
<gene>
    <name evidence="3" type="ORF">SAMN04489759_11116</name>
</gene>
<feature type="region of interest" description="Disordered" evidence="1">
    <location>
        <begin position="1"/>
        <end position="20"/>
    </location>
</feature>
<dbReference type="RefSeq" id="WP_167356447.1">
    <property type="nucleotide sequence ID" value="NZ_FNBP01000011.1"/>
</dbReference>
<evidence type="ECO:0000313" key="3">
    <source>
        <dbReference type="EMBL" id="SDG72687.1"/>
    </source>
</evidence>
<evidence type="ECO:0000313" key="4">
    <source>
        <dbReference type="Proteomes" id="UP000199399"/>
    </source>
</evidence>
<dbReference type="EMBL" id="FNBP01000011">
    <property type="protein sequence ID" value="SDG72687.1"/>
    <property type="molecule type" value="Genomic_DNA"/>
</dbReference>
<dbReference type="InterPro" id="IPR008490">
    <property type="entry name" value="Transposase_InsH_N"/>
</dbReference>
<sequence length="83" mass="9230">MGLITPHYPKTGSKGGRSPNPLEMMLRIYFLQNRYALNDPMAEDTLYDVTAMRSFAGLEMTTPPVTSFALALGPPTQFLKSYV</sequence>
<dbReference type="Pfam" id="PF05598">
    <property type="entry name" value="DUF772"/>
    <property type="match status" value="1"/>
</dbReference>
<evidence type="ECO:0000259" key="2">
    <source>
        <dbReference type="Pfam" id="PF05598"/>
    </source>
</evidence>
<dbReference type="STRING" id="218672.SAMN04489759_11116"/>
<organism evidence="3 4">
    <name type="scientific">Sulfitobacter delicatus</name>
    <dbReference type="NCBI Taxonomy" id="218672"/>
    <lineage>
        <taxon>Bacteria</taxon>
        <taxon>Pseudomonadati</taxon>
        <taxon>Pseudomonadota</taxon>
        <taxon>Alphaproteobacteria</taxon>
        <taxon>Rhodobacterales</taxon>
        <taxon>Roseobacteraceae</taxon>
        <taxon>Sulfitobacter</taxon>
    </lineage>
</organism>
<reference evidence="4" key="1">
    <citation type="submission" date="2016-10" db="EMBL/GenBank/DDBJ databases">
        <authorList>
            <person name="Varghese N."/>
            <person name="Submissions S."/>
        </authorList>
    </citation>
    <scope>NUCLEOTIDE SEQUENCE [LARGE SCALE GENOMIC DNA]</scope>
    <source>
        <strain evidence="4">DSM 16477</strain>
    </source>
</reference>
<proteinExistence type="predicted"/>
<evidence type="ECO:0000256" key="1">
    <source>
        <dbReference type="SAM" id="MobiDB-lite"/>
    </source>
</evidence>
<protein>
    <submittedName>
        <fullName evidence="3">Transposase domain</fullName>
    </submittedName>
</protein>
<accession>A0A1G7WL09</accession>
<name>A0A1G7WL09_9RHOB</name>
<dbReference type="AlphaFoldDB" id="A0A1G7WL09"/>
<dbReference type="Proteomes" id="UP000199399">
    <property type="component" value="Unassembled WGS sequence"/>
</dbReference>
<feature type="domain" description="Transposase InsH N-terminal" evidence="2">
    <location>
        <begin position="5"/>
        <end position="63"/>
    </location>
</feature>